<keyword evidence="9" id="KW-0414">Isoprene biosynthesis</keyword>
<dbReference type="AlphaFoldDB" id="A0A8J6XPV9"/>
<dbReference type="SUPFAM" id="SSF55060">
    <property type="entry name" value="GHMP Kinase, C-terminal domain"/>
    <property type="match status" value="1"/>
</dbReference>
<comment type="similarity">
    <text evidence="1 9">Belongs to the GHMP kinase family. IspE subfamily.</text>
</comment>
<gene>
    <name evidence="9 12" type="primary">ispE</name>
    <name evidence="12" type="ORF">IFK94_00095</name>
</gene>
<reference evidence="12 13" key="1">
    <citation type="submission" date="2020-08" db="EMBL/GenBank/DDBJ databases">
        <title>Acidobacteriota in marine sediments use diverse sulfur dissimilation pathways.</title>
        <authorList>
            <person name="Wasmund K."/>
        </authorList>
    </citation>
    <scope>NUCLEOTIDE SEQUENCE [LARGE SCALE GENOMIC DNA]</scope>
    <source>
        <strain evidence="12">MAG AM4</strain>
    </source>
</reference>
<dbReference type="EMBL" id="JACXWD010000001">
    <property type="protein sequence ID" value="MBD3866502.1"/>
    <property type="molecule type" value="Genomic_DNA"/>
</dbReference>
<evidence type="ECO:0000256" key="7">
    <source>
        <dbReference type="ARBA" id="ARBA00022840"/>
    </source>
</evidence>
<feature type="binding site" evidence="9">
    <location>
        <begin position="96"/>
        <end position="106"/>
    </location>
    <ligand>
        <name>ATP</name>
        <dbReference type="ChEBI" id="CHEBI:30616"/>
    </ligand>
</feature>
<dbReference type="GO" id="GO:0016114">
    <property type="term" value="P:terpenoid biosynthetic process"/>
    <property type="evidence" value="ECO:0007669"/>
    <property type="project" value="UniProtKB-UniRule"/>
</dbReference>
<dbReference type="UniPathway" id="UPA00056">
    <property type="reaction ID" value="UER00094"/>
</dbReference>
<dbReference type="GO" id="GO:0050515">
    <property type="term" value="F:4-(cytidine 5'-diphospho)-2-C-methyl-D-erythritol kinase activity"/>
    <property type="evidence" value="ECO:0007669"/>
    <property type="project" value="UniProtKB-UniRule"/>
</dbReference>
<keyword evidence="7 9" id="KW-0067">ATP-binding</keyword>
<evidence type="ECO:0000256" key="9">
    <source>
        <dbReference type="HAMAP-Rule" id="MF_00061"/>
    </source>
</evidence>
<feature type="domain" description="GHMP kinase N-terminal" evidence="10">
    <location>
        <begin position="67"/>
        <end position="146"/>
    </location>
</feature>
<dbReference type="InterPro" id="IPR004424">
    <property type="entry name" value="IspE"/>
</dbReference>
<feature type="active site" evidence="9">
    <location>
        <position position="13"/>
    </location>
</feature>
<dbReference type="PANTHER" id="PTHR43527">
    <property type="entry name" value="4-DIPHOSPHOCYTIDYL-2-C-METHYL-D-ERYTHRITOL KINASE, CHLOROPLASTIC"/>
    <property type="match status" value="1"/>
</dbReference>
<dbReference type="Proteomes" id="UP000648239">
    <property type="component" value="Unassembled WGS sequence"/>
</dbReference>
<feature type="domain" description="GHMP kinase C-terminal" evidence="11">
    <location>
        <begin position="205"/>
        <end position="273"/>
    </location>
</feature>
<dbReference type="HAMAP" id="MF_00061">
    <property type="entry name" value="IspE"/>
    <property type="match status" value="1"/>
</dbReference>
<dbReference type="GO" id="GO:0005524">
    <property type="term" value="F:ATP binding"/>
    <property type="evidence" value="ECO:0007669"/>
    <property type="project" value="UniProtKB-UniRule"/>
</dbReference>
<dbReference type="Gene3D" id="3.30.70.890">
    <property type="entry name" value="GHMP kinase, C-terminal domain"/>
    <property type="match status" value="1"/>
</dbReference>
<evidence type="ECO:0000259" key="11">
    <source>
        <dbReference type="Pfam" id="PF08544"/>
    </source>
</evidence>
<dbReference type="EC" id="2.7.1.148" evidence="2 9"/>
<dbReference type="InterPro" id="IPR013750">
    <property type="entry name" value="GHMP_kinase_C_dom"/>
</dbReference>
<name>A0A8J6XPV9_9BACT</name>
<dbReference type="PIRSF" id="PIRSF010376">
    <property type="entry name" value="IspE"/>
    <property type="match status" value="1"/>
</dbReference>
<dbReference type="NCBIfam" id="TIGR00154">
    <property type="entry name" value="ispE"/>
    <property type="match status" value="1"/>
</dbReference>
<accession>A0A8J6XPV9</accession>
<evidence type="ECO:0000313" key="13">
    <source>
        <dbReference type="Proteomes" id="UP000648239"/>
    </source>
</evidence>
<dbReference type="InterPro" id="IPR006204">
    <property type="entry name" value="GHMP_kinase_N_dom"/>
</dbReference>
<organism evidence="12 13">
    <name type="scientific">Candidatus Polarisedimenticola svalbardensis</name>
    <dbReference type="NCBI Taxonomy" id="2886004"/>
    <lineage>
        <taxon>Bacteria</taxon>
        <taxon>Pseudomonadati</taxon>
        <taxon>Acidobacteriota</taxon>
        <taxon>Candidatus Polarisedimenticolia</taxon>
        <taxon>Candidatus Polarisedimenticolales</taxon>
        <taxon>Candidatus Polarisedimenticolaceae</taxon>
        <taxon>Candidatus Polarisedimenticola</taxon>
    </lineage>
</organism>
<dbReference type="InterPro" id="IPR020568">
    <property type="entry name" value="Ribosomal_Su5_D2-typ_SF"/>
</dbReference>
<evidence type="ECO:0000256" key="5">
    <source>
        <dbReference type="ARBA" id="ARBA00022741"/>
    </source>
</evidence>
<evidence type="ECO:0000313" key="12">
    <source>
        <dbReference type="EMBL" id="MBD3866502.1"/>
    </source>
</evidence>
<evidence type="ECO:0000256" key="6">
    <source>
        <dbReference type="ARBA" id="ARBA00022777"/>
    </source>
</evidence>
<feature type="active site" evidence="9">
    <location>
        <position position="138"/>
    </location>
</feature>
<keyword evidence="5 9" id="KW-0547">Nucleotide-binding</keyword>
<comment type="function">
    <text evidence="9">Catalyzes the phosphorylation of the position 2 hydroxy group of 4-diphosphocytidyl-2C-methyl-D-erythritol.</text>
</comment>
<keyword evidence="4 9" id="KW-0808">Transferase</keyword>
<evidence type="ECO:0000256" key="2">
    <source>
        <dbReference type="ARBA" id="ARBA00012052"/>
    </source>
</evidence>
<dbReference type="InterPro" id="IPR014721">
    <property type="entry name" value="Ribsml_uS5_D2-typ_fold_subgr"/>
</dbReference>
<evidence type="ECO:0000256" key="4">
    <source>
        <dbReference type="ARBA" id="ARBA00022679"/>
    </source>
</evidence>
<dbReference type="PANTHER" id="PTHR43527:SF2">
    <property type="entry name" value="4-DIPHOSPHOCYTIDYL-2-C-METHYL-D-ERYTHRITOL KINASE, CHLOROPLASTIC"/>
    <property type="match status" value="1"/>
</dbReference>
<sequence length="299" mass="31738">MSGPEISVHCPGKINWSLRILGKREDEFHELATVLQAIDLWDTLTIREADTLALTCDSPGIPVDETNLVIRAARALADRAGIGTPGAAIHLEKRIPAGGGLGGGSSDAAGALLGLARAWSLDPGPAELAEIAAELGSDVPFFLSGGTALCTGRGEQVEPLPFAGEVPLLLGFPPVSISTAQVYDRLSAYLTLPANGVNLSALRALKLPGNKDFGFAINDLEPVVFAGWPELRLFRDSLLEHGARHAMLSGSGSTVFGVFEDQDGMIRAGEKLSGLFRHWELFRTRTVAHGHHPDQGFPR</sequence>
<evidence type="ECO:0000256" key="3">
    <source>
        <dbReference type="ARBA" id="ARBA00017473"/>
    </source>
</evidence>
<dbReference type="Pfam" id="PF08544">
    <property type="entry name" value="GHMP_kinases_C"/>
    <property type="match status" value="1"/>
</dbReference>
<proteinExistence type="inferred from homology"/>
<comment type="catalytic activity">
    <reaction evidence="9">
        <text>4-CDP-2-C-methyl-D-erythritol + ATP = 4-CDP-2-C-methyl-D-erythritol 2-phosphate + ADP + H(+)</text>
        <dbReference type="Rhea" id="RHEA:18437"/>
        <dbReference type="ChEBI" id="CHEBI:15378"/>
        <dbReference type="ChEBI" id="CHEBI:30616"/>
        <dbReference type="ChEBI" id="CHEBI:57823"/>
        <dbReference type="ChEBI" id="CHEBI:57919"/>
        <dbReference type="ChEBI" id="CHEBI:456216"/>
        <dbReference type="EC" id="2.7.1.148"/>
    </reaction>
</comment>
<evidence type="ECO:0000256" key="1">
    <source>
        <dbReference type="ARBA" id="ARBA00009684"/>
    </source>
</evidence>
<dbReference type="GO" id="GO:0019288">
    <property type="term" value="P:isopentenyl diphosphate biosynthetic process, methylerythritol 4-phosphate pathway"/>
    <property type="evidence" value="ECO:0007669"/>
    <property type="project" value="UniProtKB-UniRule"/>
</dbReference>
<dbReference type="SUPFAM" id="SSF54211">
    <property type="entry name" value="Ribosomal protein S5 domain 2-like"/>
    <property type="match status" value="1"/>
</dbReference>
<dbReference type="InterPro" id="IPR036554">
    <property type="entry name" value="GHMP_kinase_C_sf"/>
</dbReference>
<comment type="caution">
    <text evidence="12">The sequence shown here is derived from an EMBL/GenBank/DDBJ whole genome shotgun (WGS) entry which is preliminary data.</text>
</comment>
<keyword evidence="6 9" id="KW-0418">Kinase</keyword>
<protein>
    <recommendedName>
        <fullName evidence="3 9">4-diphosphocytidyl-2-C-methyl-D-erythritol kinase</fullName>
        <shortName evidence="9">CMK</shortName>
        <ecNumber evidence="2 9">2.7.1.148</ecNumber>
    </recommendedName>
    <alternativeName>
        <fullName evidence="8 9">4-(cytidine-5'-diphospho)-2-C-methyl-D-erythritol kinase</fullName>
    </alternativeName>
</protein>
<dbReference type="Gene3D" id="3.30.230.10">
    <property type="match status" value="1"/>
</dbReference>
<dbReference type="Pfam" id="PF00288">
    <property type="entry name" value="GHMP_kinases_N"/>
    <property type="match status" value="1"/>
</dbReference>
<evidence type="ECO:0000256" key="8">
    <source>
        <dbReference type="ARBA" id="ARBA00032554"/>
    </source>
</evidence>
<comment type="pathway">
    <text evidence="9">Isoprenoid biosynthesis; isopentenyl diphosphate biosynthesis via DXP pathway; isopentenyl diphosphate from 1-deoxy-D-xylulose 5-phosphate: step 3/6.</text>
</comment>
<evidence type="ECO:0000259" key="10">
    <source>
        <dbReference type="Pfam" id="PF00288"/>
    </source>
</evidence>